<feature type="compositionally biased region" description="Acidic residues" evidence="1">
    <location>
        <begin position="846"/>
        <end position="855"/>
    </location>
</feature>
<dbReference type="PANTHER" id="PTHR46155">
    <property type="entry name" value="BIFUNCTIONAL INHIBITOR/LIPID-TRANSFER PROTEIN/SEED STORAGE 2S ALBUMIN SUPERFAMILY PROTEIN"/>
    <property type="match status" value="1"/>
</dbReference>
<name>A2DH16_TRIV3</name>
<feature type="transmembrane region" description="Helical" evidence="2">
    <location>
        <begin position="795"/>
        <end position="821"/>
    </location>
</feature>
<gene>
    <name evidence="4" type="ORF">TVAG_193020</name>
</gene>
<proteinExistence type="predicted"/>
<reference evidence="4" key="2">
    <citation type="journal article" date="2007" name="Science">
        <title>Draft genome sequence of the sexually transmitted pathogen Trichomonas vaginalis.</title>
        <authorList>
            <person name="Carlton J.M."/>
            <person name="Hirt R.P."/>
            <person name="Silva J.C."/>
            <person name="Delcher A.L."/>
            <person name="Schatz M."/>
            <person name="Zhao Q."/>
            <person name="Wortman J.R."/>
            <person name="Bidwell S.L."/>
            <person name="Alsmark U.C.M."/>
            <person name="Besteiro S."/>
            <person name="Sicheritz-Ponten T."/>
            <person name="Noel C.J."/>
            <person name="Dacks J.B."/>
            <person name="Foster P.G."/>
            <person name="Simillion C."/>
            <person name="Van de Peer Y."/>
            <person name="Miranda-Saavedra D."/>
            <person name="Barton G.J."/>
            <person name="Westrop G.D."/>
            <person name="Mueller S."/>
            <person name="Dessi D."/>
            <person name="Fiori P.L."/>
            <person name="Ren Q."/>
            <person name="Paulsen I."/>
            <person name="Zhang H."/>
            <person name="Bastida-Corcuera F.D."/>
            <person name="Simoes-Barbosa A."/>
            <person name="Brown M.T."/>
            <person name="Hayes R.D."/>
            <person name="Mukherjee M."/>
            <person name="Okumura C.Y."/>
            <person name="Schneider R."/>
            <person name="Smith A.J."/>
            <person name="Vanacova S."/>
            <person name="Villalvazo M."/>
            <person name="Haas B.J."/>
            <person name="Pertea M."/>
            <person name="Feldblyum T.V."/>
            <person name="Utterback T.R."/>
            <person name="Shu C.L."/>
            <person name="Osoegawa K."/>
            <person name="de Jong P.J."/>
            <person name="Hrdy I."/>
            <person name="Horvathova L."/>
            <person name="Zubacova Z."/>
            <person name="Dolezal P."/>
            <person name="Malik S.B."/>
            <person name="Logsdon J.M. Jr."/>
            <person name="Henze K."/>
            <person name="Gupta A."/>
            <person name="Wang C.C."/>
            <person name="Dunne R.L."/>
            <person name="Upcroft J.A."/>
            <person name="Upcroft P."/>
            <person name="White O."/>
            <person name="Salzberg S.L."/>
            <person name="Tang P."/>
            <person name="Chiu C.-H."/>
            <person name="Lee Y.-S."/>
            <person name="Embley T.M."/>
            <person name="Coombs G.H."/>
            <person name="Mottram J.C."/>
            <person name="Tachezy J."/>
            <person name="Fraser-Liggett C.M."/>
            <person name="Johnson P.J."/>
        </authorList>
    </citation>
    <scope>NUCLEOTIDE SEQUENCE [LARGE SCALE GENOMIC DNA]</scope>
    <source>
        <strain evidence="4">G3</strain>
    </source>
</reference>
<evidence type="ECO:0000256" key="1">
    <source>
        <dbReference type="SAM" id="MobiDB-lite"/>
    </source>
</evidence>
<keyword evidence="2" id="KW-1133">Transmembrane helix</keyword>
<evidence type="ECO:0000313" key="5">
    <source>
        <dbReference type="Proteomes" id="UP000001542"/>
    </source>
</evidence>
<reference evidence="4" key="1">
    <citation type="submission" date="2006-10" db="EMBL/GenBank/DDBJ databases">
        <authorList>
            <person name="Amadeo P."/>
            <person name="Zhao Q."/>
            <person name="Wortman J."/>
            <person name="Fraser-Liggett C."/>
            <person name="Carlton J."/>
        </authorList>
    </citation>
    <scope>NUCLEOTIDE SEQUENCE</scope>
    <source>
        <strain evidence="4">G3</strain>
    </source>
</reference>
<dbReference type="VEuPathDB" id="TrichDB:TVAG_193020"/>
<evidence type="ECO:0000256" key="3">
    <source>
        <dbReference type="SAM" id="SignalP"/>
    </source>
</evidence>
<organism evidence="4 5">
    <name type="scientific">Trichomonas vaginalis (strain ATCC PRA-98 / G3)</name>
    <dbReference type="NCBI Taxonomy" id="412133"/>
    <lineage>
        <taxon>Eukaryota</taxon>
        <taxon>Metamonada</taxon>
        <taxon>Parabasalia</taxon>
        <taxon>Trichomonadida</taxon>
        <taxon>Trichomonadidae</taxon>
        <taxon>Trichomonas</taxon>
    </lineage>
</organism>
<accession>A2DH16</accession>
<keyword evidence="2" id="KW-0472">Membrane</keyword>
<dbReference type="InParanoid" id="A2DH16"/>
<feature type="signal peptide" evidence="3">
    <location>
        <begin position="1"/>
        <end position="17"/>
    </location>
</feature>
<keyword evidence="5" id="KW-1185">Reference proteome</keyword>
<dbReference type="VEuPathDB" id="TrichDB:TVAGG3_0341600"/>
<dbReference type="STRING" id="5722.A2DH16"/>
<evidence type="ECO:0000313" key="4">
    <source>
        <dbReference type="EMBL" id="EAY20326.1"/>
    </source>
</evidence>
<dbReference type="RefSeq" id="XP_001581312.1">
    <property type="nucleotide sequence ID" value="XM_001581262.1"/>
</dbReference>
<evidence type="ECO:0000256" key="2">
    <source>
        <dbReference type="SAM" id="Phobius"/>
    </source>
</evidence>
<feature type="chain" id="PRO_5002642893" description="Polymorphic outer membrane protein" evidence="3">
    <location>
        <begin position="18"/>
        <end position="909"/>
    </location>
</feature>
<keyword evidence="2" id="KW-0812">Transmembrane</keyword>
<feature type="region of interest" description="Disordered" evidence="1">
    <location>
        <begin position="827"/>
        <end position="855"/>
    </location>
</feature>
<evidence type="ECO:0008006" key="6">
    <source>
        <dbReference type="Google" id="ProtNLM"/>
    </source>
</evidence>
<protein>
    <recommendedName>
        <fullName evidence="6">Polymorphic outer membrane protein</fullName>
    </recommendedName>
</protein>
<dbReference type="Proteomes" id="UP000001542">
    <property type="component" value="Unassembled WGS sequence"/>
</dbReference>
<feature type="compositionally biased region" description="Acidic residues" evidence="1">
    <location>
        <begin position="831"/>
        <end position="840"/>
    </location>
</feature>
<dbReference type="eggNOG" id="KOG2056">
    <property type="taxonomic scope" value="Eukaryota"/>
</dbReference>
<dbReference type="KEGG" id="tva:5465863"/>
<dbReference type="PANTHER" id="PTHR46155:SF1">
    <property type="entry name" value="BIFUNCTIONAL INHIBITOR_LIPID-TRANSFER PROTEIN_SEED STORAGE 2S ALBUMIN SUPERFAMILY PROTEIN"/>
    <property type="match status" value="1"/>
</dbReference>
<sequence length="909" mass="100666">MFFVILSFTFQVLYLNSKLQNPIVEQVDAPAFQSFGGDENELYAENANRDITINKDYSKMLRPHVYYRSSVTVTKCTLDSNFVLGGGADSANGGAIFLSWSMLSMEGSSSTSRGVCSNNQAQLGGAICCLTSPVHIIYFNFLSNKAYMYGGFIYFQGAYLEDKSRLSSTHKMYIQYSEPGYNNAFQSGGAIATVDTEEIYIEHIKGYYNKATFNGGCMYAYNTNNIKLFEANFIGNQINAMGLIGKKYNRKTFPGKNNFDPHFRVRGGGAIYFASDNKFKIPANSPATSTEKRSLTTNQCCFSGNVADQYSTSFGKGVGNALLFEGYCYWLSNQDSIKGLTMLGDHDPNWKYFVAYNAKEYTDNPDSAFLCTIQTTNVDRCLYEGRDWSNDNSSPLTSEYIPSKISPSNTGNDSFVSDVPSPSEYTYVATPISAYPKATKDRKLITPARTWREDEYTFLSVTTRSLLPTAAITPFQTAYETPFSTAETTAFETVYETPFLTEEPTSYETPFSTAETTAYETAYEKPYLTEEPTAFETVYETPFLTEEPTAYETPYLTEEPTAFETAYETPFLTEELTAYETPFSTAETTAFETAYETPFITPDESKAVTPFSTAHITPYETVFTTPFITAFETPFSTVHSTPFTTAFETAYETPFITPDESKAVTPFSTAHITPFETAFSTAHTTPFDTAFEIAFETPFSTAHSTAFETAYETPFSTAFETAYETPFSTPFETAYETPFSTPFETAFETVFETPLLTPVETTPETTPAVIVVPSSDNGAQIDNSDNFRIIVENKWIIVIIVAVIVILLLIILLAIIIWMILPKNEQSSDSDSIELPDDGDWGSVEDSGETVDVSDVDIDNDGAIAAGLFDKEISDVSDSGETIDISDNDVDEAADADISGILDYGESLD</sequence>
<dbReference type="EMBL" id="DS113199">
    <property type="protein sequence ID" value="EAY20326.1"/>
    <property type="molecule type" value="Genomic_DNA"/>
</dbReference>
<dbReference type="AlphaFoldDB" id="A2DH16"/>
<keyword evidence="3" id="KW-0732">Signal</keyword>